<feature type="coiled-coil region" evidence="5">
    <location>
        <begin position="11"/>
        <end position="69"/>
    </location>
</feature>
<comment type="caution">
    <text evidence="7">The sequence shown here is derived from an EMBL/GenBank/DDBJ whole genome shotgun (WGS) entry which is preliminary data.</text>
</comment>
<sequence>MADDEALSKDLRLAEVKRSGFRDAVERLQERASSLLLLSLQWKDVEDHYEATQAELERREREVRAAEESVRACFRGFEVRLEQIERREGEMAARRGAEAERRRAEVERGAEELEAARRAMEERLRAVEAMEKRFQEASSALGAMIDERVREVEEREKGIELENEKLREGWEVFEASRSKLEGKLNEVRLKSEEFEGRIKNLELMEKECDERVEQARLKEKRLQEWSKELEMQKRELEARMREVELKDSRLKELSKELDLRSKECEEQNNNTVRPAIKKSSDEIHTKELAKSPDAACLKTIVDGKDLQIFLNERWTEGEKLRHELLAMLRKCPNPARLVLDAMEGFYPPHLKKGNVEFDECVVRRSCILLLEQLMKISPIITPRVKSEATKLSFSWITKMRADAENSLEVLGFLQLLASYGLASSFDTDEILHYVEKIAHFRNMPELCLALGLKDKIRGFLRNLVKEKKHNLAVSFIYAFKMEDEFPPEPLLKEYMRISKSAAGATLHNGHNSPEAQDQAMKRRVPDPKAGGRSVEDHKIRSTISPENLKQAITSMEKQNGEQKKAAAKIGSVEMRELDGKLHSPVTVAASVPSSIPTSVKTTSAITSETIVKPAPETSTPLQHRGKHPQTAALAEVRLNPLAGASSNAQSSHITHKEASSENLCSKPTGEILRKILSREVEYELVRDEISALLLSSSDPASLVLDTLKYTDPLNSRDFIRLGIPVKHRILLLEHLKGFSPIIRPQLSQEAKQFCTVWKLELKAGNDDHMETICFLQFLAAFKLAPIVAANEVLKLLDASKWAQQVPDSCESLGLAEFLPGFIRNLIEKKHWIDAIKYINALKMEDKFPLVPLLTDYLAYWEKRADEISKKKDSLPSSQIGAINKKLSATKTAMKWIATYRLESEFSHEDFEAYIKQLEKQKAEIEGKLTESKADRSAGSQNVLTQQDKKEESPAQATSDHVATSCGNAPSTVTTLTAPTSATSSSHQPQKKRGKKRKRIAPQPQTPKEPPNGGHRSTQSYNRHPIDTHRLTREGPYSARSSGYYGVPNPLNDYPFKPYPFSGTDHYHGRTCAVPLCGGRPVRLAGPRAAYSGPRW</sequence>
<accession>A0ABD3LER3</accession>
<keyword evidence="4" id="KW-0287">Flowering</keyword>
<keyword evidence="3" id="KW-0221">Differentiation</keyword>
<name>A0ABD3LER3_EUCGL</name>
<dbReference type="Pfam" id="PF07899">
    <property type="entry name" value="Frigida"/>
    <property type="match status" value="2"/>
</dbReference>
<organism evidence="7 8">
    <name type="scientific">Eucalyptus globulus</name>
    <name type="common">Tasmanian blue gum</name>
    <dbReference type="NCBI Taxonomy" id="34317"/>
    <lineage>
        <taxon>Eukaryota</taxon>
        <taxon>Viridiplantae</taxon>
        <taxon>Streptophyta</taxon>
        <taxon>Embryophyta</taxon>
        <taxon>Tracheophyta</taxon>
        <taxon>Spermatophyta</taxon>
        <taxon>Magnoliopsida</taxon>
        <taxon>eudicotyledons</taxon>
        <taxon>Gunneridae</taxon>
        <taxon>Pentapetalae</taxon>
        <taxon>rosids</taxon>
        <taxon>malvids</taxon>
        <taxon>Myrtales</taxon>
        <taxon>Myrtaceae</taxon>
        <taxon>Myrtoideae</taxon>
        <taxon>Eucalypteae</taxon>
        <taxon>Eucalyptus</taxon>
    </lineage>
</organism>
<dbReference type="Proteomes" id="UP001634007">
    <property type="component" value="Unassembled WGS sequence"/>
</dbReference>
<feature type="compositionally biased region" description="Low complexity" evidence="6">
    <location>
        <begin position="968"/>
        <end position="985"/>
    </location>
</feature>
<dbReference type="GO" id="GO:0009908">
    <property type="term" value="P:flower development"/>
    <property type="evidence" value="ECO:0007669"/>
    <property type="project" value="UniProtKB-KW"/>
</dbReference>
<evidence type="ECO:0000256" key="4">
    <source>
        <dbReference type="ARBA" id="ARBA00023089"/>
    </source>
</evidence>
<reference evidence="7 8" key="1">
    <citation type="submission" date="2024-11" db="EMBL/GenBank/DDBJ databases">
        <title>Chromosome-level genome assembly of Eucalyptus globulus Labill. provides insights into its genome evolution.</title>
        <authorList>
            <person name="Li X."/>
        </authorList>
    </citation>
    <scope>NUCLEOTIDE SEQUENCE [LARGE SCALE GENOMIC DNA]</scope>
    <source>
        <strain evidence="7">CL2024</strain>
        <tissue evidence="7">Fresh tender leaves</tissue>
    </source>
</reference>
<feature type="compositionally biased region" description="Polar residues" evidence="6">
    <location>
        <begin position="954"/>
        <end position="967"/>
    </location>
</feature>
<evidence type="ECO:0000256" key="5">
    <source>
        <dbReference type="SAM" id="Coils"/>
    </source>
</evidence>
<feature type="coiled-coil region" evidence="5">
    <location>
        <begin position="96"/>
        <end position="270"/>
    </location>
</feature>
<feature type="compositionally biased region" description="Basic residues" evidence="6">
    <location>
        <begin position="988"/>
        <end position="999"/>
    </location>
</feature>
<keyword evidence="8" id="KW-1185">Reference proteome</keyword>
<protein>
    <recommendedName>
        <fullName evidence="9">FRIGIDA-like protein</fullName>
    </recommendedName>
</protein>
<evidence type="ECO:0000313" key="7">
    <source>
        <dbReference type="EMBL" id="KAL3750271.1"/>
    </source>
</evidence>
<keyword evidence="2" id="KW-0217">Developmental protein</keyword>
<evidence type="ECO:0000256" key="3">
    <source>
        <dbReference type="ARBA" id="ARBA00022782"/>
    </source>
</evidence>
<keyword evidence="5" id="KW-0175">Coiled coil</keyword>
<dbReference type="PANTHER" id="PTHR31791:SF60">
    <property type="entry name" value="FRIGIDA-LIKE PROTEIN 5"/>
    <property type="match status" value="1"/>
</dbReference>
<evidence type="ECO:0008006" key="9">
    <source>
        <dbReference type="Google" id="ProtNLM"/>
    </source>
</evidence>
<evidence type="ECO:0000256" key="1">
    <source>
        <dbReference type="ARBA" id="ARBA00008956"/>
    </source>
</evidence>
<evidence type="ECO:0000313" key="8">
    <source>
        <dbReference type="Proteomes" id="UP001634007"/>
    </source>
</evidence>
<dbReference type="InterPro" id="IPR012474">
    <property type="entry name" value="Frigida"/>
</dbReference>
<feature type="region of interest" description="Disordered" evidence="6">
    <location>
        <begin position="503"/>
        <end position="536"/>
    </location>
</feature>
<dbReference type="PANTHER" id="PTHR31791">
    <property type="entry name" value="FRIGIDA-LIKE PROTEIN 3-RELATED"/>
    <property type="match status" value="1"/>
</dbReference>
<evidence type="ECO:0000256" key="6">
    <source>
        <dbReference type="SAM" id="MobiDB-lite"/>
    </source>
</evidence>
<gene>
    <name evidence="7" type="ORF">ACJRO7_011292</name>
</gene>
<comment type="similarity">
    <text evidence="1">Belongs to the Frigida family.</text>
</comment>
<feature type="compositionally biased region" description="Basic and acidic residues" evidence="6">
    <location>
        <begin position="1023"/>
        <end position="1032"/>
    </location>
</feature>
<feature type="region of interest" description="Disordered" evidence="6">
    <location>
        <begin position="928"/>
        <end position="1040"/>
    </location>
</feature>
<evidence type="ECO:0000256" key="2">
    <source>
        <dbReference type="ARBA" id="ARBA00022473"/>
    </source>
</evidence>
<dbReference type="AlphaFoldDB" id="A0ABD3LER3"/>
<dbReference type="GO" id="GO:0030154">
    <property type="term" value="P:cell differentiation"/>
    <property type="evidence" value="ECO:0007669"/>
    <property type="project" value="UniProtKB-KW"/>
</dbReference>
<proteinExistence type="inferred from homology"/>
<dbReference type="EMBL" id="JBJKBG010000002">
    <property type="protein sequence ID" value="KAL3750271.1"/>
    <property type="molecule type" value="Genomic_DNA"/>
</dbReference>